<name>A0A3M9N496_9BACT</name>
<protein>
    <submittedName>
        <fullName evidence="1">Uncharacterized protein</fullName>
    </submittedName>
</protein>
<dbReference type="EMBL" id="RJJE01000002">
    <property type="protein sequence ID" value="RNI32235.1"/>
    <property type="molecule type" value="Genomic_DNA"/>
</dbReference>
<gene>
    <name evidence="1" type="ORF">EFA69_02600</name>
</gene>
<proteinExistence type="predicted"/>
<comment type="caution">
    <text evidence="1">The sequence shown here is derived from an EMBL/GenBank/DDBJ whole genome shotgun (WGS) entry which is preliminary data.</text>
</comment>
<organism evidence="1 2">
    <name type="scientific">Rufibacter immobilis</name>
    <dbReference type="NCBI Taxonomy" id="1348778"/>
    <lineage>
        <taxon>Bacteria</taxon>
        <taxon>Pseudomonadati</taxon>
        <taxon>Bacteroidota</taxon>
        <taxon>Cytophagia</taxon>
        <taxon>Cytophagales</taxon>
        <taxon>Hymenobacteraceae</taxon>
        <taxon>Rufibacter</taxon>
    </lineage>
</organism>
<reference evidence="1 2" key="1">
    <citation type="submission" date="2018-11" db="EMBL/GenBank/DDBJ databases">
        <title>Rufibacter latericius sp. nov., isolated from water in Baiyang Lake.</title>
        <authorList>
            <person name="Yang Y."/>
        </authorList>
    </citation>
    <scope>NUCLEOTIDE SEQUENCE [LARGE SCALE GENOMIC DNA]</scope>
    <source>
        <strain evidence="1 2">MCC P1</strain>
    </source>
</reference>
<accession>A0A3M9N496</accession>
<dbReference type="RefSeq" id="WP_123131535.1">
    <property type="nucleotide sequence ID" value="NZ_RJJE01000002.1"/>
</dbReference>
<dbReference type="AlphaFoldDB" id="A0A3M9N496"/>
<dbReference type="Proteomes" id="UP000271010">
    <property type="component" value="Unassembled WGS sequence"/>
</dbReference>
<sequence>MPSNLNTAIDFLETQWSSINDNKLKGINAEIRLEAYLKSPLIKDLYRYIIPGGWIIAPGSNAVLMPTKARIAVLPNSFGFSWTKSFSPSPFTAQTLASSFFNQVGIETYFANFDPSGRESRFDVPRKKNYNTTYELEPHLIGSSGLEKVDINVMMRNFPRRKGLVGMRAYKSGRIDRKDPVWSDSSLVTHLFWKEYSRYFLQRNYLVSSNDLDFFIIGKSGKAYPIELKSKRVYADAKLGDWFGIDIGPFSKLSFFVSLSNNMEALYLVEEVDDLGGNIEWWGVRFSEVLKYCFWVTQSGGASMGGGRSNTIKVPKEIFTPLHLLLPTL</sequence>
<dbReference type="OrthoDB" id="3078184at2"/>
<evidence type="ECO:0000313" key="2">
    <source>
        <dbReference type="Proteomes" id="UP000271010"/>
    </source>
</evidence>
<evidence type="ECO:0000313" key="1">
    <source>
        <dbReference type="EMBL" id="RNI32235.1"/>
    </source>
</evidence>
<keyword evidence="2" id="KW-1185">Reference proteome</keyword>